<comment type="caution">
    <text evidence="1">The sequence shown here is derived from an EMBL/GenBank/DDBJ whole genome shotgun (WGS) entry which is preliminary data.</text>
</comment>
<dbReference type="Proteomes" id="UP000035904">
    <property type="component" value="Unassembled WGS sequence"/>
</dbReference>
<dbReference type="InterPro" id="IPR051270">
    <property type="entry name" value="Tyrosine-tRNA_ligase_regulator"/>
</dbReference>
<dbReference type="PROSITE" id="PS50886">
    <property type="entry name" value="TRBD"/>
    <property type="match status" value="1"/>
</dbReference>
<dbReference type="GO" id="GO:0000049">
    <property type="term" value="F:tRNA binding"/>
    <property type="evidence" value="ECO:0007669"/>
    <property type="project" value="UniProtKB-UniRule"/>
</dbReference>
<reference evidence="1 2" key="1">
    <citation type="submission" date="2015-05" db="EMBL/GenBank/DDBJ databases">
        <title>Whole genome sequence and identification of bacterial endophytes from Costus igneus.</title>
        <authorList>
            <person name="Lee Y.P."/>
            <person name="Gan H.M."/>
            <person name="Eng W."/>
            <person name="Wheatley M.S."/>
            <person name="Caraballo A."/>
            <person name="Polter S."/>
            <person name="Savka M.A."/>
            <person name="Hudson A.O."/>
        </authorList>
    </citation>
    <scope>NUCLEOTIDE SEQUENCE [LARGE SCALE GENOMIC DNA]</scope>
    <source>
        <strain evidence="1 2">RIT375</strain>
    </source>
</reference>
<organism evidence="1 2">
    <name type="scientific">Bacillus anthracis</name>
    <name type="common">anthrax bacterium</name>
    <dbReference type="NCBI Taxonomy" id="1392"/>
    <lineage>
        <taxon>Bacteria</taxon>
        <taxon>Bacillati</taxon>
        <taxon>Bacillota</taxon>
        <taxon>Bacilli</taxon>
        <taxon>Bacillales</taxon>
        <taxon>Bacillaceae</taxon>
        <taxon>Bacillus</taxon>
        <taxon>Bacillus cereus group</taxon>
    </lineage>
</organism>
<evidence type="ECO:0000313" key="2">
    <source>
        <dbReference type="Proteomes" id="UP000035904"/>
    </source>
</evidence>
<protein>
    <submittedName>
        <fullName evidence="1">Molecular chaperone</fullName>
    </submittedName>
</protein>
<dbReference type="InterPro" id="IPR002547">
    <property type="entry name" value="tRNA-bd_dom"/>
</dbReference>
<dbReference type="EMBL" id="LDPG01000019">
    <property type="protein sequence ID" value="KLV15889.1"/>
    <property type="molecule type" value="Genomic_DNA"/>
</dbReference>
<dbReference type="InterPro" id="IPR012340">
    <property type="entry name" value="NA-bd_OB-fold"/>
</dbReference>
<dbReference type="AlphaFoldDB" id="A0A0J1HQA8"/>
<dbReference type="Gene3D" id="2.40.50.140">
    <property type="entry name" value="Nucleic acid-binding proteins"/>
    <property type="match status" value="1"/>
</dbReference>
<proteinExistence type="predicted"/>
<sequence>MATFDDFQKLDMRVGEIIRAEEFPKARKPAYKLWVDFGDEIGIKQSSAQITECYELSDLIGKQVLGVVNFPPMRVAGFSSEVLVMGVYAEQGVVLIEPQQKVKKGDRLG</sequence>
<dbReference type="Pfam" id="PF01588">
    <property type="entry name" value="tRNA_bind"/>
    <property type="match status" value="1"/>
</dbReference>
<accession>A0A0J1HQA8</accession>
<dbReference type="NCBIfam" id="NF007495">
    <property type="entry name" value="PRK10089.1-4"/>
    <property type="match status" value="1"/>
</dbReference>
<dbReference type="FunFam" id="2.40.50.140:FF:000165">
    <property type="entry name" value="Chaperone CsaA"/>
    <property type="match status" value="1"/>
</dbReference>
<dbReference type="InterPro" id="IPR008231">
    <property type="entry name" value="CsaA"/>
</dbReference>
<dbReference type="PATRIC" id="fig|1392.242.peg.2239"/>
<dbReference type="PANTHER" id="PTHR11586:SF37">
    <property type="entry name" value="TRNA-BINDING DOMAIN-CONTAINING PROTEIN"/>
    <property type="match status" value="1"/>
</dbReference>
<name>A0A0J1HQA8_BACAN</name>
<dbReference type="CDD" id="cd02798">
    <property type="entry name" value="tRNA_bind_CsaA"/>
    <property type="match status" value="1"/>
</dbReference>
<dbReference type="NCBIfam" id="NF007494">
    <property type="entry name" value="PRK10089.1-3"/>
    <property type="match status" value="1"/>
</dbReference>
<dbReference type="RefSeq" id="WP_000190065.1">
    <property type="nucleotide sequence ID" value="NZ_LDPG01000019.1"/>
</dbReference>
<dbReference type="NCBIfam" id="TIGR02222">
    <property type="entry name" value="chap_CsaA"/>
    <property type="match status" value="1"/>
</dbReference>
<gene>
    <name evidence="1" type="ORF">ABW01_21810</name>
</gene>
<dbReference type="SUPFAM" id="SSF50249">
    <property type="entry name" value="Nucleic acid-binding proteins"/>
    <property type="match status" value="1"/>
</dbReference>
<evidence type="ECO:0000313" key="1">
    <source>
        <dbReference type="EMBL" id="KLV15889.1"/>
    </source>
</evidence>
<dbReference type="PANTHER" id="PTHR11586">
    <property type="entry name" value="TRNA-AMINOACYLATION COFACTOR ARC1 FAMILY MEMBER"/>
    <property type="match status" value="1"/>
</dbReference>